<dbReference type="InterPro" id="IPR023319">
    <property type="entry name" value="Tex-like_HTH_dom_sf"/>
</dbReference>
<dbReference type="InterPro" id="IPR044146">
    <property type="entry name" value="S1_Tex"/>
</dbReference>
<gene>
    <name evidence="2" type="ORF">H9868_07330</name>
</gene>
<dbReference type="Gene3D" id="1.10.3500.10">
    <property type="entry name" value="Tex N-terminal region-like"/>
    <property type="match status" value="1"/>
</dbReference>
<dbReference type="Gene3D" id="3.30.420.140">
    <property type="entry name" value="YqgF/RNase H-like domain"/>
    <property type="match status" value="1"/>
</dbReference>
<dbReference type="InterPro" id="IPR041692">
    <property type="entry name" value="HHH_9"/>
</dbReference>
<dbReference type="Pfam" id="PF16921">
    <property type="entry name" value="Tex_YqgF"/>
    <property type="match status" value="1"/>
</dbReference>
<dbReference type="InterPro" id="IPR037027">
    <property type="entry name" value="YqgF/RNaseH-like_dom_sf"/>
</dbReference>
<dbReference type="Pfam" id="PF22706">
    <property type="entry name" value="Tex_central_region"/>
    <property type="match status" value="1"/>
</dbReference>
<feature type="domain" description="S1 motif" evidence="1">
    <location>
        <begin position="647"/>
        <end position="717"/>
    </location>
</feature>
<dbReference type="FunFam" id="1.10.150.310:FF:000001">
    <property type="entry name" value="RNA-binding transcriptional accessory protein"/>
    <property type="match status" value="1"/>
</dbReference>
<dbReference type="GO" id="GO:0003729">
    <property type="term" value="F:mRNA binding"/>
    <property type="evidence" value="ECO:0007669"/>
    <property type="project" value="UniProtKB-ARBA"/>
</dbReference>
<dbReference type="InterPro" id="IPR006641">
    <property type="entry name" value="YqgF/RNaseH-like_dom"/>
</dbReference>
<dbReference type="GO" id="GO:0006139">
    <property type="term" value="P:nucleobase-containing compound metabolic process"/>
    <property type="evidence" value="ECO:0007669"/>
    <property type="project" value="InterPro"/>
</dbReference>
<dbReference type="FunFam" id="1.10.10.650:FF:000001">
    <property type="entry name" value="S1 RNA-binding domain 1"/>
    <property type="match status" value="1"/>
</dbReference>
<dbReference type="SMART" id="SM00732">
    <property type="entry name" value="YqgFc"/>
    <property type="match status" value="1"/>
</dbReference>
<dbReference type="InterPro" id="IPR050437">
    <property type="entry name" value="Ribos_protein_bS1-like"/>
</dbReference>
<dbReference type="SUPFAM" id="SSF53098">
    <property type="entry name" value="Ribonuclease H-like"/>
    <property type="match status" value="1"/>
</dbReference>
<sequence length="719" mass="79018">MDLIITALAQELGVKSEYVENVVKLIDEGNTIPFIARYRKELHGAMDDTTLRTLADRLNYLRNLAKRKEEVLSAIEAQGKLTDELTAAVNAAVTLAEVEDLYRPYKQKRRTRATVAKEKGLEPLAALLFAQDREGPAPEEAAAAYIDPEKGVEGVEDALQGANDIIAEWISDDAELRKKLRGLYQAKGFLTSRKASDDTEDSVYRLYYDFKAPLKAVQGYQVLAINRGEREEFLKVSVELDRETALILLRRGVLMPGAPSMAFVRAAAEDSYDRLLQPSLEREMRNLLTEEADEGAIHMFALNLKPLLMQPPVKGKVTMGLDPGYRNGCKVAVVDATGKVLDTAVVYPTFNDKKKREAMDTLEKLIRRWGVVHIAIGNGTASRETEAMTAEMIKEIGGGVAYMVVSEAGASVYSASPLAAEEFPDYDVNLRSAVSIARRLQDPLAELVKIDPKAIGVGQYQHDMPQARLDETLSGVVEDCVNAVGVDVNTASAPLLRRVAGLNATTAKNIVKYREENGPFTGRKQILKVPKVGPKAFEQCAGFLRVPESAAILDHTGVHPESYKAAEKLLSLCGHTLEDVQAGRLDDLNTQVEAQGLDTLAEACGVGAPTLSDIVKELLKPGRDPRDELPKPILRTDVMEMKDLKPGMELTGTVRNVIDFGAFVDIGVHQDGLVHISQLNTPKRVRHPSEVLSVGDIVTVWVKEVDIPRKRISLTMRRP</sequence>
<dbReference type="Pfam" id="PF09371">
    <property type="entry name" value="Tex_N"/>
    <property type="match status" value="1"/>
</dbReference>
<dbReference type="SUPFAM" id="SSF158832">
    <property type="entry name" value="Tex N-terminal region-like"/>
    <property type="match status" value="1"/>
</dbReference>
<evidence type="ECO:0000259" key="1">
    <source>
        <dbReference type="PROSITE" id="PS50126"/>
    </source>
</evidence>
<dbReference type="Pfam" id="PF17674">
    <property type="entry name" value="HHH_9"/>
    <property type="match status" value="1"/>
</dbReference>
<dbReference type="InterPro" id="IPR018974">
    <property type="entry name" value="Tex-like_N"/>
</dbReference>
<name>A0A9D1UPL8_9FIRM</name>
<evidence type="ECO:0000313" key="3">
    <source>
        <dbReference type="Proteomes" id="UP000824192"/>
    </source>
</evidence>
<dbReference type="AlphaFoldDB" id="A0A9D1UPL8"/>
<dbReference type="InterPro" id="IPR003029">
    <property type="entry name" value="S1_domain"/>
</dbReference>
<dbReference type="Pfam" id="PF12836">
    <property type="entry name" value="HHH_3"/>
    <property type="match status" value="1"/>
</dbReference>
<protein>
    <submittedName>
        <fullName evidence="2">RNA-binding transcriptional accessory protein</fullName>
    </submittedName>
</protein>
<dbReference type="Gene3D" id="1.10.10.650">
    <property type="entry name" value="RuvA domain 2-like"/>
    <property type="match status" value="1"/>
</dbReference>
<dbReference type="InterPro" id="IPR010994">
    <property type="entry name" value="RuvA_2-like"/>
</dbReference>
<comment type="caution">
    <text evidence="2">The sequence shown here is derived from an EMBL/GenBank/DDBJ whole genome shotgun (WGS) entry which is preliminary data.</text>
</comment>
<dbReference type="GO" id="GO:0005737">
    <property type="term" value="C:cytoplasm"/>
    <property type="evidence" value="ECO:0007669"/>
    <property type="project" value="UniProtKB-ARBA"/>
</dbReference>
<dbReference type="InterPro" id="IPR012340">
    <property type="entry name" value="NA-bd_OB-fold"/>
</dbReference>
<dbReference type="Gene3D" id="1.10.150.310">
    <property type="entry name" value="Tex RuvX-like domain-like"/>
    <property type="match status" value="1"/>
</dbReference>
<dbReference type="SUPFAM" id="SSF50249">
    <property type="entry name" value="Nucleic acid-binding proteins"/>
    <property type="match status" value="1"/>
</dbReference>
<dbReference type="GO" id="GO:0006412">
    <property type="term" value="P:translation"/>
    <property type="evidence" value="ECO:0007669"/>
    <property type="project" value="TreeGrafter"/>
</dbReference>
<dbReference type="GO" id="GO:0003735">
    <property type="term" value="F:structural constituent of ribosome"/>
    <property type="evidence" value="ECO:0007669"/>
    <property type="project" value="TreeGrafter"/>
</dbReference>
<dbReference type="CDD" id="cd05685">
    <property type="entry name" value="S1_Tex"/>
    <property type="match status" value="1"/>
</dbReference>
<reference evidence="2" key="2">
    <citation type="submission" date="2021-04" db="EMBL/GenBank/DDBJ databases">
        <authorList>
            <person name="Gilroy R."/>
        </authorList>
    </citation>
    <scope>NUCLEOTIDE SEQUENCE</scope>
    <source>
        <strain evidence="2">ChiGjej6B6-1540</strain>
    </source>
</reference>
<dbReference type="Pfam" id="PF00575">
    <property type="entry name" value="S1"/>
    <property type="match status" value="1"/>
</dbReference>
<reference evidence="2" key="1">
    <citation type="journal article" date="2021" name="PeerJ">
        <title>Extensive microbial diversity within the chicken gut microbiome revealed by metagenomics and culture.</title>
        <authorList>
            <person name="Gilroy R."/>
            <person name="Ravi A."/>
            <person name="Getino M."/>
            <person name="Pursley I."/>
            <person name="Horton D.L."/>
            <person name="Alikhan N.F."/>
            <person name="Baker D."/>
            <person name="Gharbi K."/>
            <person name="Hall N."/>
            <person name="Watson M."/>
            <person name="Adriaenssens E.M."/>
            <person name="Foster-Nyarko E."/>
            <person name="Jarju S."/>
            <person name="Secka A."/>
            <person name="Antonio M."/>
            <person name="Oren A."/>
            <person name="Chaudhuri R.R."/>
            <person name="La Ragione R."/>
            <person name="Hildebrand F."/>
            <person name="Pallen M.J."/>
        </authorList>
    </citation>
    <scope>NUCLEOTIDE SEQUENCE</scope>
    <source>
        <strain evidence="2">ChiGjej6B6-1540</strain>
    </source>
</reference>
<dbReference type="SUPFAM" id="SSF47781">
    <property type="entry name" value="RuvA domain 2-like"/>
    <property type="match status" value="2"/>
</dbReference>
<dbReference type="Gene3D" id="2.40.50.140">
    <property type="entry name" value="Nucleic acid-binding proteins"/>
    <property type="match status" value="1"/>
</dbReference>
<dbReference type="FunFam" id="2.40.50.140:FF:000051">
    <property type="entry name" value="RNA-binding transcriptional accessory protein"/>
    <property type="match status" value="1"/>
</dbReference>
<evidence type="ECO:0000313" key="2">
    <source>
        <dbReference type="EMBL" id="HIW94336.1"/>
    </source>
</evidence>
<dbReference type="InterPro" id="IPR023323">
    <property type="entry name" value="Tex-like_dom_sf"/>
</dbReference>
<dbReference type="InterPro" id="IPR032639">
    <property type="entry name" value="Tex_YqgF"/>
</dbReference>
<dbReference type="FunFam" id="3.30.420.140:FF:000001">
    <property type="entry name" value="RNA-binding transcriptional accessory protein"/>
    <property type="match status" value="1"/>
</dbReference>
<dbReference type="PANTHER" id="PTHR10724">
    <property type="entry name" value="30S RIBOSOMAL PROTEIN S1"/>
    <property type="match status" value="1"/>
</dbReference>
<dbReference type="InterPro" id="IPR055179">
    <property type="entry name" value="Tex-like_central_region"/>
</dbReference>
<dbReference type="Proteomes" id="UP000824192">
    <property type="component" value="Unassembled WGS sequence"/>
</dbReference>
<dbReference type="InterPro" id="IPR012337">
    <property type="entry name" value="RNaseH-like_sf"/>
</dbReference>
<dbReference type="SMART" id="SM00316">
    <property type="entry name" value="S1"/>
    <property type="match status" value="1"/>
</dbReference>
<proteinExistence type="predicted"/>
<dbReference type="EMBL" id="DXGA01000156">
    <property type="protein sequence ID" value="HIW94336.1"/>
    <property type="molecule type" value="Genomic_DNA"/>
</dbReference>
<organism evidence="2 3">
    <name type="scientific">Candidatus Flavonifractor merdipullorum</name>
    <dbReference type="NCBI Taxonomy" id="2838590"/>
    <lineage>
        <taxon>Bacteria</taxon>
        <taxon>Bacillati</taxon>
        <taxon>Bacillota</taxon>
        <taxon>Clostridia</taxon>
        <taxon>Eubacteriales</taxon>
        <taxon>Oscillospiraceae</taxon>
        <taxon>Flavonifractor</taxon>
    </lineage>
</organism>
<dbReference type="PANTHER" id="PTHR10724:SF10">
    <property type="entry name" value="S1 RNA-BINDING DOMAIN-CONTAINING PROTEIN 1"/>
    <property type="match status" value="1"/>
</dbReference>
<dbReference type="PROSITE" id="PS50126">
    <property type="entry name" value="S1"/>
    <property type="match status" value="1"/>
</dbReference>
<accession>A0A9D1UPL8</accession>